<proteinExistence type="predicted"/>
<keyword evidence="2" id="KW-1185">Reference proteome</keyword>
<organism evidence="1 2">
    <name type="scientific">Fadolivirus FV1/VV64</name>
    <dbReference type="NCBI Taxonomy" id="3070911"/>
    <lineage>
        <taxon>Viruses</taxon>
        <taxon>Varidnaviria</taxon>
        <taxon>Bamfordvirae</taxon>
        <taxon>Nucleocytoviricota</taxon>
        <taxon>Megaviricetes</taxon>
        <taxon>Imitervirales</taxon>
        <taxon>Mimiviridae</taxon>
        <taxon>Klosneuvirinae</taxon>
        <taxon>Fadolivirus</taxon>
        <taxon>Fadolivirus algeromassiliense</taxon>
    </lineage>
</organism>
<accession>A0A7D3QTV2</accession>
<sequence>MNWLQVRENITPKCENFRDFGHNDKFSKQTRNKIIMENKYSCRYCGGIYPKYLICCYIPSQKCNDVCCRICYIITHLNYGLFQEIKLYHSTMPQLDIIKKTVQYILDNNEIPSPDSIDNNIKLAPFSLLEYINLLNNYDNVPKELENYKFFVSHKMNLDFIINNYGDKMSMFIDADRVNDTDRIKIEDTLETHQLTTNELELFKILGH</sequence>
<protein>
    <submittedName>
        <fullName evidence="1">Uncharacterized protein</fullName>
    </submittedName>
</protein>
<dbReference type="EMBL" id="MT418680">
    <property type="protein sequence ID" value="QKF93627.1"/>
    <property type="molecule type" value="Genomic_DNA"/>
</dbReference>
<reference evidence="1 2" key="1">
    <citation type="submission" date="2020-04" db="EMBL/GenBank/DDBJ databases">
        <title>Advantages and limits of metagenomic assembly and binning of a giant virus.</title>
        <authorList>
            <person name="Schulz F."/>
            <person name="Andreani J."/>
            <person name="Francis R."/>
            <person name="Boudjemaa H."/>
            <person name="Bou Khalil J.Y."/>
            <person name="Lee J."/>
            <person name="La Scola B."/>
            <person name="Woyke T."/>
        </authorList>
    </citation>
    <scope>NUCLEOTIDE SEQUENCE [LARGE SCALE GENOMIC DNA]</scope>
    <source>
        <strain evidence="1 2">FV1/VV64</strain>
    </source>
</reference>
<evidence type="ECO:0000313" key="1">
    <source>
        <dbReference type="EMBL" id="QKF93627.1"/>
    </source>
</evidence>
<dbReference type="Proteomes" id="UP001162001">
    <property type="component" value="Segment"/>
</dbReference>
<evidence type="ECO:0000313" key="2">
    <source>
        <dbReference type="Proteomes" id="UP001162001"/>
    </source>
</evidence>
<name>A0A7D3QTV2_9VIRU</name>
<gene>
    <name evidence="1" type="ORF">Fadolivirus_1_169</name>
</gene>